<dbReference type="GO" id="GO:0016705">
    <property type="term" value="F:oxidoreductase activity, acting on paired donors, with incorporation or reduction of molecular oxygen"/>
    <property type="evidence" value="ECO:0007669"/>
    <property type="project" value="InterPro"/>
</dbReference>
<evidence type="ECO:0000256" key="7">
    <source>
        <dbReference type="PIRSR" id="PIRSR602401-1"/>
    </source>
</evidence>
<name>A0A078ARV6_STYLE</name>
<dbReference type="InterPro" id="IPR050196">
    <property type="entry name" value="Cytochrome_P450_Monoox"/>
</dbReference>
<evidence type="ECO:0000256" key="3">
    <source>
        <dbReference type="ARBA" id="ARBA00022723"/>
    </source>
</evidence>
<dbReference type="OrthoDB" id="1470350at2759"/>
<evidence type="ECO:0000313" key="8">
    <source>
        <dbReference type="EMBL" id="CDW83922.1"/>
    </source>
</evidence>
<dbReference type="PANTHER" id="PTHR24291:SF50">
    <property type="entry name" value="BIFUNCTIONAL ALBAFLAVENONE MONOOXYGENASE_TERPENE SYNTHASE"/>
    <property type="match status" value="1"/>
</dbReference>
<dbReference type="Pfam" id="PF00067">
    <property type="entry name" value="p450"/>
    <property type="match status" value="1"/>
</dbReference>
<dbReference type="PRINTS" id="PR00463">
    <property type="entry name" value="EP450I"/>
</dbReference>
<dbReference type="GO" id="GO:0020037">
    <property type="term" value="F:heme binding"/>
    <property type="evidence" value="ECO:0007669"/>
    <property type="project" value="InterPro"/>
</dbReference>
<dbReference type="Proteomes" id="UP000039865">
    <property type="component" value="Unassembled WGS sequence"/>
</dbReference>
<dbReference type="AlphaFoldDB" id="A0A078ARV6"/>
<dbReference type="GO" id="GO:0005506">
    <property type="term" value="F:iron ion binding"/>
    <property type="evidence" value="ECO:0007669"/>
    <property type="project" value="InterPro"/>
</dbReference>
<keyword evidence="4" id="KW-0560">Oxidoreductase</keyword>
<dbReference type="InterPro" id="IPR002401">
    <property type="entry name" value="Cyt_P450_E_grp-I"/>
</dbReference>
<dbReference type="InterPro" id="IPR036396">
    <property type="entry name" value="Cyt_P450_sf"/>
</dbReference>
<keyword evidence="9" id="KW-1185">Reference proteome</keyword>
<dbReference type="GO" id="GO:0004497">
    <property type="term" value="F:monooxygenase activity"/>
    <property type="evidence" value="ECO:0007669"/>
    <property type="project" value="UniProtKB-KW"/>
</dbReference>
<dbReference type="PANTHER" id="PTHR24291">
    <property type="entry name" value="CYTOCHROME P450 FAMILY 4"/>
    <property type="match status" value="1"/>
</dbReference>
<evidence type="ECO:0000313" key="9">
    <source>
        <dbReference type="Proteomes" id="UP000039865"/>
    </source>
</evidence>
<accession>A0A078ARV6</accession>
<dbReference type="InParanoid" id="A0A078ARV6"/>
<evidence type="ECO:0000256" key="2">
    <source>
        <dbReference type="ARBA" id="ARBA00022617"/>
    </source>
</evidence>
<feature type="binding site" description="axial binding residue" evidence="7">
    <location>
        <position position="423"/>
    </location>
    <ligand>
        <name>heme</name>
        <dbReference type="ChEBI" id="CHEBI:30413"/>
    </ligand>
    <ligandPart>
        <name>Fe</name>
        <dbReference type="ChEBI" id="CHEBI:18248"/>
    </ligandPart>
</feature>
<dbReference type="SUPFAM" id="SSF48264">
    <property type="entry name" value="Cytochrome P450"/>
    <property type="match status" value="1"/>
</dbReference>
<keyword evidence="2 7" id="KW-0349">Heme</keyword>
<keyword evidence="6" id="KW-0503">Monooxygenase</keyword>
<dbReference type="InterPro" id="IPR001128">
    <property type="entry name" value="Cyt_P450"/>
</dbReference>
<organism evidence="8 9">
    <name type="scientific">Stylonychia lemnae</name>
    <name type="common">Ciliate</name>
    <dbReference type="NCBI Taxonomy" id="5949"/>
    <lineage>
        <taxon>Eukaryota</taxon>
        <taxon>Sar</taxon>
        <taxon>Alveolata</taxon>
        <taxon>Ciliophora</taxon>
        <taxon>Intramacronucleata</taxon>
        <taxon>Spirotrichea</taxon>
        <taxon>Stichotrichia</taxon>
        <taxon>Sporadotrichida</taxon>
        <taxon>Oxytrichidae</taxon>
        <taxon>Stylonychinae</taxon>
        <taxon>Stylonychia</taxon>
    </lineage>
</organism>
<dbReference type="Gene3D" id="1.10.630.10">
    <property type="entry name" value="Cytochrome P450"/>
    <property type="match status" value="1"/>
</dbReference>
<sequence length="478" mass="55954">MYTYYKGYFESQGKEIPSIFVDFLAAGGQLVVSDPDILQELFVTKSKFVDKQHRARTIMEKLIGRSILLEKSTEEQSMKRKRLSAAFYKDKMTQILQILVKKTYDWTQKLKQDIKDGKSEKELNKLVNDHVTSCIMTSVFGETQLKQSLQFQTGNGEEELSLGICVGKLFFKMIRKQITPLRQLTQLFDRYYIGKEEQDLLKNLQNYRVFLQKLIEERKEQMKDPNHYSADFLTLLLSDDLYQQDDELMKDEISTFMLASTQTTATLITNTLYYYEQLPDVKVKLRNELSKVFTSNDQDLINIENINISVEQWIDKLGYDQLQEGWKYLYLVIQESLRIEPPVRSSVPMQLRESMNICGYNIDTETPILVHLFLLHRNPKEWQNPDKFIPERFDPQSTFYLTPDGRKRKSHSFAPFLGGRRICLGKTFAENIAKLVIPIFISELEFKFKKEEHYKRKPPKSLSTEINVPIILSAVKGK</sequence>
<comment type="cofactor">
    <cofactor evidence="7">
        <name>heme</name>
        <dbReference type="ChEBI" id="CHEBI:30413"/>
    </cofactor>
</comment>
<dbReference type="EMBL" id="CCKQ01012312">
    <property type="protein sequence ID" value="CDW83922.1"/>
    <property type="molecule type" value="Genomic_DNA"/>
</dbReference>
<evidence type="ECO:0000256" key="6">
    <source>
        <dbReference type="ARBA" id="ARBA00023033"/>
    </source>
</evidence>
<reference evidence="8 9" key="1">
    <citation type="submission" date="2014-06" db="EMBL/GenBank/DDBJ databases">
        <authorList>
            <person name="Swart Estienne"/>
        </authorList>
    </citation>
    <scope>NUCLEOTIDE SEQUENCE [LARGE SCALE GENOMIC DNA]</scope>
    <source>
        <strain evidence="8 9">130c</strain>
    </source>
</reference>
<gene>
    <name evidence="8" type="primary">Contig19063.g20211</name>
    <name evidence="8" type="ORF">STYLEM_12975</name>
</gene>
<comment type="similarity">
    <text evidence="1">Belongs to the cytochrome P450 family.</text>
</comment>
<keyword evidence="5 7" id="KW-0408">Iron</keyword>
<proteinExistence type="inferred from homology"/>
<keyword evidence="3 7" id="KW-0479">Metal-binding</keyword>
<evidence type="ECO:0000256" key="4">
    <source>
        <dbReference type="ARBA" id="ARBA00023002"/>
    </source>
</evidence>
<evidence type="ECO:0000256" key="1">
    <source>
        <dbReference type="ARBA" id="ARBA00010617"/>
    </source>
</evidence>
<protein>
    <submittedName>
        <fullName evidence="8">Cytochrome p450</fullName>
    </submittedName>
</protein>
<dbReference type="OMA" id="FHQTIME"/>
<evidence type="ECO:0000256" key="5">
    <source>
        <dbReference type="ARBA" id="ARBA00023004"/>
    </source>
</evidence>